<sequence length="306" mass="35199">MEQQPEKTESRRNYFLAAFLAPLIWGFMAISVRWVKEYPAEDILYYRILVALIVLWLFIFLFRFKFLKRDIIVFKQLSRRQQNQTIGLTTLASVLIFGNWFTYIYAVNHISVQSAAFAYLICPLITAIAAFFILKEQLSPLKIIALGIALISAVTLATGSFIDVLWSMSIASLYALYLIVQRASQGFDKLNTLAVQLSLCSLFVIPKLFINQHSFPTAPFFWFSILTIAVIFTIIPLFFSMYALTRISSSTTGVLLYINPLIAFTLAITYFHETVAPYKYLAYTFILFAIILFNWETLKKIRKKRG</sequence>
<comment type="caution">
    <text evidence="8">The sequence shown here is derived from an EMBL/GenBank/DDBJ whole genome shotgun (WGS) entry which is preliminary data.</text>
</comment>
<evidence type="ECO:0000256" key="2">
    <source>
        <dbReference type="ARBA" id="ARBA00022475"/>
    </source>
</evidence>
<evidence type="ECO:0000256" key="3">
    <source>
        <dbReference type="ARBA" id="ARBA00022692"/>
    </source>
</evidence>
<feature type="domain" description="EamA" evidence="7">
    <location>
        <begin position="164"/>
        <end position="294"/>
    </location>
</feature>
<dbReference type="EMBL" id="JACNYL010000007">
    <property type="protein sequence ID" value="MBD1423884.1"/>
    <property type="molecule type" value="Genomic_DNA"/>
</dbReference>
<dbReference type="InterPro" id="IPR000620">
    <property type="entry name" value="EamA_dom"/>
</dbReference>
<name>A0ABR7XXZ2_9SPHI</name>
<keyword evidence="2" id="KW-1003">Cell membrane</keyword>
<accession>A0ABR7XXZ2</accession>
<protein>
    <submittedName>
        <fullName evidence="8">EamA family transporter</fullName>
    </submittedName>
</protein>
<feature type="transmembrane region" description="Helical" evidence="6">
    <location>
        <begin position="12"/>
        <end position="32"/>
    </location>
</feature>
<dbReference type="InterPro" id="IPR050638">
    <property type="entry name" value="AA-Vitamin_Transporters"/>
</dbReference>
<feature type="transmembrane region" description="Helical" evidence="6">
    <location>
        <begin position="278"/>
        <end position="295"/>
    </location>
</feature>
<keyword evidence="9" id="KW-1185">Reference proteome</keyword>
<evidence type="ECO:0000313" key="9">
    <source>
        <dbReference type="Proteomes" id="UP000651112"/>
    </source>
</evidence>
<proteinExistence type="predicted"/>
<dbReference type="RefSeq" id="WP_190315661.1">
    <property type="nucleotide sequence ID" value="NZ_JACNYL010000007.1"/>
</dbReference>
<dbReference type="InterPro" id="IPR037185">
    <property type="entry name" value="EmrE-like"/>
</dbReference>
<keyword evidence="3 6" id="KW-0812">Transmembrane</keyword>
<dbReference type="PANTHER" id="PTHR32322">
    <property type="entry name" value="INNER MEMBRANE TRANSPORTER"/>
    <property type="match status" value="1"/>
</dbReference>
<evidence type="ECO:0000256" key="5">
    <source>
        <dbReference type="ARBA" id="ARBA00023136"/>
    </source>
</evidence>
<evidence type="ECO:0000313" key="8">
    <source>
        <dbReference type="EMBL" id="MBD1423884.1"/>
    </source>
</evidence>
<feature type="transmembrane region" description="Helical" evidence="6">
    <location>
        <begin position="192"/>
        <end position="209"/>
    </location>
</feature>
<dbReference type="PANTHER" id="PTHR32322:SF18">
    <property type="entry name" value="S-ADENOSYLMETHIONINE_S-ADENOSYLHOMOCYSTEINE TRANSPORTER"/>
    <property type="match status" value="1"/>
</dbReference>
<feature type="transmembrane region" description="Helical" evidence="6">
    <location>
        <begin position="85"/>
        <end position="106"/>
    </location>
</feature>
<keyword evidence="4 6" id="KW-1133">Transmembrane helix</keyword>
<dbReference type="Pfam" id="PF00892">
    <property type="entry name" value="EamA"/>
    <property type="match status" value="2"/>
</dbReference>
<reference evidence="8 9" key="1">
    <citation type="submission" date="2020-08" db="EMBL/GenBank/DDBJ databases">
        <title>Sphingobacterium sp. DN00404 isolated from aquaculture water.</title>
        <authorList>
            <person name="Zhang M."/>
        </authorList>
    </citation>
    <scope>NUCLEOTIDE SEQUENCE [LARGE SCALE GENOMIC DNA]</scope>
    <source>
        <strain evidence="8 9">KCTC 42746</strain>
    </source>
</reference>
<feature type="domain" description="EamA" evidence="7">
    <location>
        <begin position="16"/>
        <end position="156"/>
    </location>
</feature>
<dbReference type="Proteomes" id="UP000651112">
    <property type="component" value="Unassembled WGS sequence"/>
</dbReference>
<feature type="transmembrane region" description="Helical" evidence="6">
    <location>
        <begin position="112"/>
        <end position="134"/>
    </location>
</feature>
<feature type="transmembrane region" description="Helical" evidence="6">
    <location>
        <begin position="254"/>
        <end position="272"/>
    </location>
</feature>
<feature type="transmembrane region" description="Helical" evidence="6">
    <location>
        <begin position="44"/>
        <end position="64"/>
    </location>
</feature>
<feature type="transmembrane region" description="Helical" evidence="6">
    <location>
        <begin position="164"/>
        <end position="180"/>
    </location>
</feature>
<evidence type="ECO:0000259" key="7">
    <source>
        <dbReference type="Pfam" id="PF00892"/>
    </source>
</evidence>
<evidence type="ECO:0000256" key="1">
    <source>
        <dbReference type="ARBA" id="ARBA00004651"/>
    </source>
</evidence>
<comment type="subcellular location">
    <subcellularLocation>
        <location evidence="1">Cell membrane</location>
        <topology evidence="1">Multi-pass membrane protein</topology>
    </subcellularLocation>
</comment>
<evidence type="ECO:0000256" key="4">
    <source>
        <dbReference type="ARBA" id="ARBA00022989"/>
    </source>
</evidence>
<gene>
    <name evidence="8" type="ORF">H8B21_20160</name>
</gene>
<feature type="transmembrane region" description="Helical" evidence="6">
    <location>
        <begin position="221"/>
        <end position="242"/>
    </location>
</feature>
<dbReference type="SUPFAM" id="SSF103481">
    <property type="entry name" value="Multidrug resistance efflux transporter EmrE"/>
    <property type="match status" value="2"/>
</dbReference>
<feature type="transmembrane region" description="Helical" evidence="6">
    <location>
        <begin position="141"/>
        <end position="158"/>
    </location>
</feature>
<evidence type="ECO:0000256" key="6">
    <source>
        <dbReference type="SAM" id="Phobius"/>
    </source>
</evidence>
<keyword evidence="5 6" id="KW-0472">Membrane</keyword>
<organism evidence="8 9">
    <name type="scientific">Sphingobacterium chuzhouense</name>
    <dbReference type="NCBI Taxonomy" id="1742264"/>
    <lineage>
        <taxon>Bacteria</taxon>
        <taxon>Pseudomonadati</taxon>
        <taxon>Bacteroidota</taxon>
        <taxon>Sphingobacteriia</taxon>
        <taxon>Sphingobacteriales</taxon>
        <taxon>Sphingobacteriaceae</taxon>
        <taxon>Sphingobacterium</taxon>
    </lineage>
</organism>